<dbReference type="Proteomes" id="UP000187172">
    <property type="component" value="Unassembled WGS sequence"/>
</dbReference>
<dbReference type="EMBL" id="MRTP01000016">
    <property type="protein sequence ID" value="OMF48826.1"/>
    <property type="molecule type" value="Genomic_DNA"/>
</dbReference>
<feature type="transmembrane region" description="Helical" evidence="1">
    <location>
        <begin position="31"/>
        <end position="52"/>
    </location>
</feature>
<name>A0A1R1EAH5_9BACL</name>
<dbReference type="GO" id="GO:0016020">
    <property type="term" value="C:membrane"/>
    <property type="evidence" value="ECO:0007669"/>
    <property type="project" value="InterPro"/>
</dbReference>
<keyword evidence="1" id="KW-1133">Transmembrane helix</keyword>
<keyword evidence="1" id="KW-0472">Membrane</keyword>
<evidence type="ECO:0000313" key="3">
    <source>
        <dbReference type="Proteomes" id="UP000187172"/>
    </source>
</evidence>
<keyword evidence="3" id="KW-1185">Reference proteome</keyword>
<accession>A0A1R1EAH5</accession>
<dbReference type="Pfam" id="PF05975">
    <property type="entry name" value="EcsB"/>
    <property type="match status" value="1"/>
</dbReference>
<feature type="transmembrane region" description="Helical" evidence="1">
    <location>
        <begin position="392"/>
        <end position="418"/>
    </location>
</feature>
<feature type="transmembrane region" description="Helical" evidence="1">
    <location>
        <begin position="181"/>
        <end position="202"/>
    </location>
</feature>
<evidence type="ECO:0000256" key="1">
    <source>
        <dbReference type="SAM" id="Phobius"/>
    </source>
</evidence>
<keyword evidence="1" id="KW-0812">Transmembrane</keyword>
<sequence>MADSSNTGYAYPTPGRLFWHRLRTHWKETIAVIRSVADWTVLLYMLIPGALLGGRLYYGLWKEPLPQWSSHMIFGVIPVFLLLWLSAGKMFLMVREADVLFIHQRVRWLRGLMLRGGIYSMIATALKAGAGFLLVLPFMVRRYGISLDAAWCWLLFTVMAGGLMVWLKHFARIRAHGWRRWLLYLPMVVLPAAAYVILSVWWIDSPSWLAAASALLAVINVLLLLVRMRTRGTIMNDIQEELVQRTKLTGLVLSSAMDKPRKIRSRPWIFRRSQRLFRSTTPVHRLAGACVKAYVRQTKQLTGYAQVMSLSAAILLTLPPGVKILVYAALHLLLAYWLYLNAAAFMKEGFVTMLPWADEVKLGAMKKAVRMLLAPYALVTSGLLLFSMLPVWAAAVVLIPLALAAVWITVTLLQLLMLRKI</sequence>
<dbReference type="STRING" id="297318.BK138_31210"/>
<evidence type="ECO:0000313" key="2">
    <source>
        <dbReference type="EMBL" id="OMF48826.1"/>
    </source>
</evidence>
<dbReference type="RefSeq" id="WP_076175894.1">
    <property type="nucleotide sequence ID" value="NZ_MRTP01000016.1"/>
</dbReference>
<feature type="transmembrane region" description="Helical" evidence="1">
    <location>
        <begin position="208"/>
        <end position="226"/>
    </location>
</feature>
<dbReference type="AlphaFoldDB" id="A0A1R1EAH5"/>
<feature type="transmembrane region" description="Helical" evidence="1">
    <location>
        <begin position="112"/>
        <end position="138"/>
    </location>
</feature>
<feature type="transmembrane region" description="Helical" evidence="1">
    <location>
        <begin position="367"/>
        <end position="386"/>
    </location>
</feature>
<organism evidence="2 3">
    <name type="scientific">Paenibacillus rhizosphaerae</name>
    <dbReference type="NCBI Taxonomy" id="297318"/>
    <lineage>
        <taxon>Bacteria</taxon>
        <taxon>Bacillati</taxon>
        <taxon>Bacillota</taxon>
        <taxon>Bacilli</taxon>
        <taxon>Bacillales</taxon>
        <taxon>Paenibacillaceae</taxon>
        <taxon>Paenibacillus</taxon>
    </lineage>
</organism>
<feature type="transmembrane region" description="Helical" evidence="1">
    <location>
        <begin position="150"/>
        <end position="169"/>
    </location>
</feature>
<comment type="caution">
    <text evidence="2">The sequence shown here is derived from an EMBL/GenBank/DDBJ whole genome shotgun (WGS) entry which is preliminary data.</text>
</comment>
<dbReference type="InterPro" id="IPR010288">
    <property type="entry name" value="EcsB_ABC"/>
</dbReference>
<reference evidence="2 3" key="1">
    <citation type="submission" date="2016-11" db="EMBL/GenBank/DDBJ databases">
        <title>Paenibacillus species isolates.</title>
        <authorList>
            <person name="Beno S.M."/>
        </authorList>
    </citation>
    <scope>NUCLEOTIDE SEQUENCE [LARGE SCALE GENOMIC DNA]</scope>
    <source>
        <strain evidence="2 3">FSL R5-0378</strain>
    </source>
</reference>
<gene>
    <name evidence="2" type="ORF">BK138_31210</name>
</gene>
<feature type="transmembrane region" description="Helical" evidence="1">
    <location>
        <begin position="324"/>
        <end position="346"/>
    </location>
</feature>
<feature type="transmembrane region" description="Helical" evidence="1">
    <location>
        <begin position="301"/>
        <end position="318"/>
    </location>
</feature>
<feature type="transmembrane region" description="Helical" evidence="1">
    <location>
        <begin position="72"/>
        <end position="92"/>
    </location>
</feature>
<proteinExistence type="predicted"/>
<protein>
    <submittedName>
        <fullName evidence="2">Uncharacterized protein</fullName>
    </submittedName>
</protein>